<evidence type="ECO:0000256" key="10">
    <source>
        <dbReference type="ARBA" id="ARBA00023014"/>
    </source>
</evidence>
<dbReference type="EMBL" id="FNOP01000005">
    <property type="protein sequence ID" value="SDW74233.1"/>
    <property type="molecule type" value="Genomic_DNA"/>
</dbReference>
<evidence type="ECO:0000256" key="5">
    <source>
        <dbReference type="ARBA" id="ARBA00022485"/>
    </source>
</evidence>
<comment type="catalytic activity">
    <reaction evidence="1">
        <text>Hydrolyzes single-stranded DNA or mismatched double-stranded DNA and polynucleotides, releasing free uracil.</text>
        <dbReference type="EC" id="3.2.2.27"/>
    </reaction>
</comment>
<dbReference type="CDD" id="cd10030">
    <property type="entry name" value="UDG-F4_TTUDGA_SPO1dp_like"/>
    <property type="match status" value="1"/>
</dbReference>
<dbReference type="GO" id="GO:0006281">
    <property type="term" value="P:DNA repair"/>
    <property type="evidence" value="ECO:0007669"/>
    <property type="project" value="UniProtKB-KW"/>
</dbReference>
<keyword evidence="7" id="KW-0227">DNA damage</keyword>
<dbReference type="InterPro" id="IPR036895">
    <property type="entry name" value="Uracil-DNA_glycosylase-like_sf"/>
</dbReference>
<dbReference type="InterPro" id="IPR005273">
    <property type="entry name" value="Ura-DNA_glyco_family4"/>
</dbReference>
<keyword evidence="6" id="KW-0479">Metal-binding</keyword>
<dbReference type="EC" id="3.2.2.27" evidence="3"/>
<dbReference type="Pfam" id="PF03167">
    <property type="entry name" value="UDG"/>
    <property type="match status" value="1"/>
</dbReference>
<dbReference type="InterPro" id="IPR005122">
    <property type="entry name" value="Uracil-DNA_glycosylase-like"/>
</dbReference>
<dbReference type="PANTHER" id="PTHR33693:SF1">
    <property type="entry name" value="TYPE-4 URACIL-DNA GLYCOSYLASE"/>
    <property type="match status" value="1"/>
</dbReference>
<keyword evidence="8" id="KW-0378">Hydrolase</keyword>
<keyword evidence="5" id="KW-0004">4Fe-4S</keyword>
<dbReference type="GO" id="GO:0046872">
    <property type="term" value="F:metal ion binding"/>
    <property type="evidence" value="ECO:0007669"/>
    <property type="project" value="UniProtKB-KW"/>
</dbReference>
<evidence type="ECO:0000256" key="11">
    <source>
        <dbReference type="ARBA" id="ARBA00023204"/>
    </source>
</evidence>
<sequence>MEPAKTFDELKKQLEDCAACPLRKDCQAPVGWFGSLESPLMIVGEGPGGVEDDYGCPLIGPSGQLLDKALWSVRITRDRIYTTNVIKCRPRGNRTPTVEEGSFCARLWLEQEIRLLRPKVILALGSVALRYFKGPEARITRERGQWFTTGEGIPCLATFHPSYLLRLTGQAQIAAKWDVFHDLEAVKAKVEEQCPGYSWNSGAPVHLFALFRKRS</sequence>
<dbReference type="Gene3D" id="3.40.470.10">
    <property type="entry name" value="Uracil-DNA glycosylase-like domain"/>
    <property type="match status" value="1"/>
</dbReference>
<dbReference type="SUPFAM" id="SSF52141">
    <property type="entry name" value="Uracil-DNA glycosylase-like"/>
    <property type="match status" value="1"/>
</dbReference>
<keyword evidence="10" id="KW-0411">Iron-sulfur</keyword>
<evidence type="ECO:0000256" key="7">
    <source>
        <dbReference type="ARBA" id="ARBA00022763"/>
    </source>
</evidence>
<feature type="domain" description="Uracil-DNA glycosylase-like" evidence="12">
    <location>
        <begin position="30"/>
        <end position="180"/>
    </location>
</feature>
<dbReference type="SMART" id="SM00986">
    <property type="entry name" value="UDG"/>
    <property type="match status" value="1"/>
</dbReference>
<name>A0A1H2W104_ACIFE</name>
<dbReference type="AlphaFoldDB" id="A0A1H2W104"/>
<keyword evidence="11" id="KW-0234">DNA repair</keyword>
<comment type="similarity">
    <text evidence="2">Belongs to the uracil-DNA glycosylase (UDG) superfamily. Type 4 (UDGa) family.</text>
</comment>
<dbReference type="Proteomes" id="UP000182379">
    <property type="component" value="Unassembled WGS sequence"/>
</dbReference>
<comment type="caution">
    <text evidence="13">The sequence shown here is derived from an EMBL/GenBank/DDBJ whole genome shotgun (WGS) entry which is preliminary data.</text>
</comment>
<evidence type="ECO:0000313" key="13">
    <source>
        <dbReference type="EMBL" id="SDW74233.1"/>
    </source>
</evidence>
<evidence type="ECO:0000256" key="8">
    <source>
        <dbReference type="ARBA" id="ARBA00022801"/>
    </source>
</evidence>
<evidence type="ECO:0000259" key="12">
    <source>
        <dbReference type="SMART" id="SM00986"/>
    </source>
</evidence>
<reference evidence="13 14" key="1">
    <citation type="submission" date="2016-10" db="EMBL/GenBank/DDBJ databases">
        <authorList>
            <person name="Varghese N."/>
            <person name="Submissions S."/>
        </authorList>
    </citation>
    <scope>NUCLEOTIDE SEQUENCE [LARGE SCALE GENOMIC DNA]</scope>
    <source>
        <strain evidence="13 14">WCC6</strain>
    </source>
</reference>
<evidence type="ECO:0000256" key="4">
    <source>
        <dbReference type="ARBA" id="ARBA00019403"/>
    </source>
</evidence>
<dbReference type="GO" id="GO:0051539">
    <property type="term" value="F:4 iron, 4 sulfur cluster binding"/>
    <property type="evidence" value="ECO:0007669"/>
    <property type="project" value="UniProtKB-KW"/>
</dbReference>
<evidence type="ECO:0000256" key="1">
    <source>
        <dbReference type="ARBA" id="ARBA00001400"/>
    </source>
</evidence>
<accession>A0A1H2W104</accession>
<dbReference type="GO" id="GO:0004844">
    <property type="term" value="F:uracil DNA N-glycosylase activity"/>
    <property type="evidence" value="ECO:0007669"/>
    <property type="project" value="UniProtKB-EC"/>
</dbReference>
<evidence type="ECO:0000256" key="2">
    <source>
        <dbReference type="ARBA" id="ARBA00006521"/>
    </source>
</evidence>
<gene>
    <name evidence="13" type="ORF">SAMN05216495_10560</name>
</gene>
<dbReference type="NCBIfam" id="TIGR00758">
    <property type="entry name" value="UDG_fam4"/>
    <property type="match status" value="1"/>
</dbReference>
<evidence type="ECO:0000256" key="3">
    <source>
        <dbReference type="ARBA" id="ARBA00012030"/>
    </source>
</evidence>
<proteinExistence type="inferred from homology"/>
<dbReference type="SMART" id="SM00987">
    <property type="entry name" value="UreE_C"/>
    <property type="match status" value="1"/>
</dbReference>
<dbReference type="RefSeq" id="WP_074705359.1">
    <property type="nucleotide sequence ID" value="NZ_CATYPC010000015.1"/>
</dbReference>
<evidence type="ECO:0000313" key="14">
    <source>
        <dbReference type="Proteomes" id="UP000182379"/>
    </source>
</evidence>
<protein>
    <recommendedName>
        <fullName evidence="4">Type-4 uracil-DNA glycosylase</fullName>
        <ecNumber evidence="3">3.2.2.27</ecNumber>
    </recommendedName>
</protein>
<keyword evidence="9" id="KW-0408">Iron</keyword>
<dbReference type="InterPro" id="IPR051536">
    <property type="entry name" value="UDG_Type-4/5"/>
</dbReference>
<organism evidence="13 14">
    <name type="scientific">Acidaminococcus fermentans</name>
    <dbReference type="NCBI Taxonomy" id="905"/>
    <lineage>
        <taxon>Bacteria</taxon>
        <taxon>Bacillati</taxon>
        <taxon>Bacillota</taxon>
        <taxon>Negativicutes</taxon>
        <taxon>Acidaminococcales</taxon>
        <taxon>Acidaminococcaceae</taxon>
        <taxon>Acidaminococcus</taxon>
    </lineage>
</organism>
<evidence type="ECO:0000256" key="6">
    <source>
        <dbReference type="ARBA" id="ARBA00022723"/>
    </source>
</evidence>
<dbReference type="PANTHER" id="PTHR33693">
    <property type="entry name" value="TYPE-5 URACIL-DNA GLYCOSYLASE"/>
    <property type="match status" value="1"/>
</dbReference>
<evidence type="ECO:0000256" key="9">
    <source>
        <dbReference type="ARBA" id="ARBA00023004"/>
    </source>
</evidence>